<keyword evidence="12" id="KW-1185">Reference proteome</keyword>
<evidence type="ECO:0000259" key="9">
    <source>
        <dbReference type="Pfam" id="PF07669"/>
    </source>
</evidence>
<dbReference type="PANTHER" id="PTHR33841">
    <property type="entry name" value="DNA METHYLTRANSFERASE YEEA-RELATED"/>
    <property type="match status" value="1"/>
</dbReference>
<keyword evidence="8" id="KW-0175">Coiled coil</keyword>
<evidence type="ECO:0000256" key="1">
    <source>
        <dbReference type="ARBA" id="ARBA00011900"/>
    </source>
</evidence>
<evidence type="ECO:0000313" key="12">
    <source>
        <dbReference type="Proteomes" id="UP000185744"/>
    </source>
</evidence>
<dbReference type="EC" id="2.1.1.72" evidence="1"/>
<protein>
    <recommendedName>
        <fullName evidence="1">site-specific DNA-methyltransferase (adenine-specific)</fullName>
        <ecNumber evidence="1">2.1.1.72</ecNumber>
    </recommendedName>
</protein>
<evidence type="ECO:0000256" key="4">
    <source>
        <dbReference type="ARBA" id="ARBA00022691"/>
    </source>
</evidence>
<proteinExistence type="predicted"/>
<evidence type="ECO:0000256" key="7">
    <source>
        <dbReference type="ARBA" id="ARBA00047942"/>
    </source>
</evidence>
<evidence type="ECO:0000256" key="6">
    <source>
        <dbReference type="ARBA" id="ARBA00023125"/>
    </source>
</evidence>
<dbReference type="GO" id="GO:0009007">
    <property type="term" value="F:site-specific DNA-methyltransferase (adenine-specific) activity"/>
    <property type="evidence" value="ECO:0007669"/>
    <property type="project" value="UniProtKB-EC"/>
</dbReference>
<evidence type="ECO:0000259" key="10">
    <source>
        <dbReference type="Pfam" id="PF12950"/>
    </source>
</evidence>
<name>A0A1Q6DVB6_METT1</name>
<gene>
    <name evidence="11" type="ORF">BTN85_0784</name>
</gene>
<evidence type="ECO:0000256" key="3">
    <source>
        <dbReference type="ARBA" id="ARBA00022679"/>
    </source>
</evidence>
<dbReference type="Proteomes" id="UP000185744">
    <property type="component" value="Unassembled WGS sequence"/>
</dbReference>
<feature type="domain" description="TaqI-like C-terminal specificity" evidence="10">
    <location>
        <begin position="973"/>
        <end position="1089"/>
    </location>
</feature>
<organism evidence="11 12">
    <name type="scientific">Methanohalarchaeum thermophilum</name>
    <dbReference type="NCBI Taxonomy" id="1903181"/>
    <lineage>
        <taxon>Archaea</taxon>
        <taxon>Methanobacteriati</taxon>
        <taxon>Methanobacteriota</taxon>
        <taxon>Methanonatronarchaeia</taxon>
        <taxon>Methanonatronarchaeales</taxon>
        <taxon>Methanonatronarchaeaceae</taxon>
        <taxon>Candidatus Methanohalarchaeum</taxon>
    </lineage>
</organism>
<dbReference type="Pfam" id="PF12950">
    <property type="entry name" value="TaqI_C"/>
    <property type="match status" value="1"/>
</dbReference>
<keyword evidence="2 11" id="KW-0489">Methyltransferase</keyword>
<dbReference type="InterPro" id="IPR029063">
    <property type="entry name" value="SAM-dependent_MTases_sf"/>
</dbReference>
<dbReference type="PROSITE" id="PS00092">
    <property type="entry name" value="N6_MTASE"/>
    <property type="match status" value="1"/>
</dbReference>
<dbReference type="InterPro" id="IPR011639">
    <property type="entry name" value="MethylTrfase_TaqI-like_dom"/>
</dbReference>
<dbReference type="InterPro" id="IPR050953">
    <property type="entry name" value="N4_N6_ade-DNA_methylase"/>
</dbReference>
<dbReference type="PRINTS" id="PR00507">
    <property type="entry name" value="N12N6MTFRASE"/>
</dbReference>
<feature type="coiled-coil region" evidence="8">
    <location>
        <begin position="1288"/>
        <end position="1325"/>
    </location>
</feature>
<keyword evidence="3" id="KW-0808">Transferase</keyword>
<dbReference type="GO" id="GO:0032259">
    <property type="term" value="P:methylation"/>
    <property type="evidence" value="ECO:0007669"/>
    <property type="project" value="UniProtKB-KW"/>
</dbReference>
<dbReference type="InterPro" id="IPR002052">
    <property type="entry name" value="DNA_methylase_N6_adenine_CS"/>
</dbReference>
<dbReference type="SUPFAM" id="SSF53335">
    <property type="entry name" value="S-adenosyl-L-methionine-dependent methyltransferases"/>
    <property type="match status" value="1"/>
</dbReference>
<sequence>MLSVSPQKTLSKFNNQNLFSDHYLDELIQERPEWDVSEEEIKEVQESLKEKYEYKNNQFSGYTEGNLETEWIRPVLDELGHSYGTQQTDRSGQQPDYAFFESKDVKYSLDPGGDEYYEEAVAVGDAKSWKKSLDKKTEEGNTFNKTNPSYQIDYYMSKTDTDWGLLTNGKKWRLYYTKGRLDRYYEVDLINLLYEEPEKFKYFYIFFRNKAFIKDQNGDCLLDKFYEQSIVYSKELGDELEENIYDAIQILAQGFLDHKENNLKPIRETIEEIYENSLIFLYRVIFILYAESRGLIDTENRLYSDDYGLVTLKRDIADKIGSNKYTDWQTKIWDRLEKLFDLIDRGSEEKGIPSDQLYIPPYNGGLFDQEKHRFLEENMVPDSYLSKVIDLLCRSESESENGEKKVFVDYSSLEVRHLGGIYEGLLEHNLNYADQEMVAAGKKGNEKWKPKKETEDNSNIVDRAKKGSVYLSTDKGERKATGSYYTPQYIVEYIVENTLDPIVEDLKDKSLTKEDPAEWFASKIFELDILDPAMGSGHFLVEATDYLASEIVRARAVEGESDQKHDIHWARREVARRCIYGVDINPLATELAKLSLWLETMSKGKPLTYLDHHLKTGNSLIGADMEEIETLPQTEKEEKPDQSLFDLDEDFQEARDKLVSMYKKLESVPDNSLENVRLKEGQHEELNKYPLRVRFEELANVHLSTYFDNEVPKKSYQKLKNNIRNDEEWAKFRNKDWFKKAQKTAKEKNFFHWKLEYPEGFFNSKSGFDAVIGNPPWAIETNESVKKYLWEKYKYQLNKPDLYRFFIERCISLTNRKYSMITPNTWFVMGAAKPLRHYILKNNYLSKASIVPNDAFNDVSANMITFQIDIQNKSDEISVWNLQETGKTKYLRSIDYDDIKSNPPYKIELRFGSKQRKIANKMAKNAVNLSKIADLTTGYQLYHTSIHSEDEIENEVFHSDEKKNKDYIPEVRGGSLSKYFVDPEPDGFIDSTADFYRIPEKRFLKNDKVLIREVTGSKGIIASHTDRKLFFPKSIISIVINNKKEFSTPYLSGLLNSTAMSFYFLITGEKSSQDLFPRLSISSLKTLPIISGNKKISRSLISKNFNDNQVFSKVSNKINNLSSDKIKISKLIEILVNLISKLKKESKKYNISLEDYLGSFSEGQTIEDIYIPVEDLSDTIINDTTEVKNNLRIGSIKFEEKQNNFVLMASARYKPENPEKFETDRWGYTETDFIPAMKFDVDEKMEVLIREFVPLAVDEGGGFAGFRENATKTISPLDRLENITLPKLSDVEDGLKKYLENKEKAEELEKEIQEIDNEIDALVFDLYDLTRDKVVTVLDSLDTPSEEKEDILSKFDQLVDED</sequence>
<dbReference type="GO" id="GO:0003677">
    <property type="term" value="F:DNA binding"/>
    <property type="evidence" value="ECO:0007669"/>
    <property type="project" value="UniProtKB-KW"/>
</dbReference>
<dbReference type="EMBL" id="MSDW01000001">
    <property type="protein sequence ID" value="OKY78296.1"/>
    <property type="molecule type" value="Genomic_DNA"/>
</dbReference>
<evidence type="ECO:0000256" key="2">
    <source>
        <dbReference type="ARBA" id="ARBA00022603"/>
    </source>
</evidence>
<evidence type="ECO:0000256" key="5">
    <source>
        <dbReference type="ARBA" id="ARBA00022747"/>
    </source>
</evidence>
<feature type="domain" description="Type II methyltransferase M.TaqI-like" evidence="9">
    <location>
        <begin position="578"/>
        <end position="848"/>
    </location>
</feature>
<dbReference type="PANTHER" id="PTHR33841:SF1">
    <property type="entry name" value="DNA METHYLTRANSFERASE A"/>
    <property type="match status" value="1"/>
</dbReference>
<accession>A0A1Q6DVB6</accession>
<dbReference type="GO" id="GO:0009307">
    <property type="term" value="P:DNA restriction-modification system"/>
    <property type="evidence" value="ECO:0007669"/>
    <property type="project" value="UniProtKB-KW"/>
</dbReference>
<dbReference type="STRING" id="1903181.BTN85_0784"/>
<dbReference type="InterPro" id="IPR025931">
    <property type="entry name" value="TaqI_C"/>
</dbReference>
<dbReference type="InParanoid" id="A0A1Q6DVB6"/>
<dbReference type="InterPro" id="IPR023135">
    <property type="entry name" value="N6_DNA_MeTrfase_TaqI_C"/>
</dbReference>
<keyword evidence="4" id="KW-0949">S-adenosyl-L-methionine</keyword>
<keyword evidence="5" id="KW-0680">Restriction system</keyword>
<keyword evidence="6" id="KW-0238">DNA-binding</keyword>
<dbReference type="Gene3D" id="3.90.220.10">
    <property type="entry name" value="Adenine-n6-DNA-methyltransferase Taqi, Chain A, domain 2"/>
    <property type="match status" value="1"/>
</dbReference>
<dbReference type="Pfam" id="PF07669">
    <property type="entry name" value="Eco57I"/>
    <property type="match status" value="1"/>
</dbReference>
<evidence type="ECO:0000313" key="11">
    <source>
        <dbReference type="EMBL" id="OKY78296.1"/>
    </source>
</evidence>
<dbReference type="Gene3D" id="3.40.50.150">
    <property type="entry name" value="Vaccinia Virus protein VP39"/>
    <property type="match status" value="2"/>
</dbReference>
<comment type="catalytic activity">
    <reaction evidence="7">
        <text>a 2'-deoxyadenosine in DNA + S-adenosyl-L-methionine = an N(6)-methyl-2'-deoxyadenosine in DNA + S-adenosyl-L-homocysteine + H(+)</text>
        <dbReference type="Rhea" id="RHEA:15197"/>
        <dbReference type="Rhea" id="RHEA-COMP:12418"/>
        <dbReference type="Rhea" id="RHEA-COMP:12419"/>
        <dbReference type="ChEBI" id="CHEBI:15378"/>
        <dbReference type="ChEBI" id="CHEBI:57856"/>
        <dbReference type="ChEBI" id="CHEBI:59789"/>
        <dbReference type="ChEBI" id="CHEBI:90615"/>
        <dbReference type="ChEBI" id="CHEBI:90616"/>
        <dbReference type="EC" id="2.1.1.72"/>
    </reaction>
</comment>
<comment type="caution">
    <text evidence="11">The sequence shown here is derived from an EMBL/GenBank/DDBJ whole genome shotgun (WGS) entry which is preliminary data.</text>
</comment>
<reference evidence="11" key="1">
    <citation type="submission" date="2016-12" db="EMBL/GenBank/DDBJ databases">
        <title>Discovery of methanogenic haloarchaea.</title>
        <authorList>
            <person name="Sorokin D.Y."/>
            <person name="Makarova K.S."/>
            <person name="Abbas B."/>
            <person name="Ferrer M."/>
            <person name="Golyshin P.N."/>
        </authorList>
    </citation>
    <scope>NUCLEOTIDE SEQUENCE [LARGE SCALE GENOMIC DNA]</scope>
    <source>
        <strain evidence="11">HMET1</strain>
    </source>
</reference>
<evidence type="ECO:0000256" key="8">
    <source>
        <dbReference type="SAM" id="Coils"/>
    </source>
</evidence>